<feature type="region of interest" description="Disordered" evidence="1">
    <location>
        <begin position="90"/>
        <end position="113"/>
    </location>
</feature>
<proteinExistence type="predicted"/>
<feature type="non-terminal residue" evidence="2">
    <location>
        <position position="1"/>
    </location>
</feature>
<protein>
    <submittedName>
        <fullName evidence="2">Uncharacterized protein</fullName>
    </submittedName>
</protein>
<dbReference type="AlphaFoldDB" id="A0A0K8TIN1"/>
<evidence type="ECO:0000313" key="2">
    <source>
        <dbReference type="EMBL" id="JAG65448.1"/>
    </source>
</evidence>
<dbReference type="EMBL" id="GBRD01000373">
    <property type="protein sequence ID" value="JAG65448.1"/>
    <property type="molecule type" value="Transcribed_RNA"/>
</dbReference>
<name>A0A0K8TIN1_LYGHE</name>
<sequence>GVLNNYPFSEKFFAIELINGIIGVPIVVEFNKAVAVFEEDVAGATITFEESLEIPFPASVGETSNVYTRSDHPETCETPLLIFPFTGGIGRKMNENSQVEASTSRKRQARWRR</sequence>
<organism evidence="2">
    <name type="scientific">Lygus hesperus</name>
    <name type="common">Western plant bug</name>
    <dbReference type="NCBI Taxonomy" id="30085"/>
    <lineage>
        <taxon>Eukaryota</taxon>
        <taxon>Metazoa</taxon>
        <taxon>Ecdysozoa</taxon>
        <taxon>Arthropoda</taxon>
        <taxon>Hexapoda</taxon>
        <taxon>Insecta</taxon>
        <taxon>Pterygota</taxon>
        <taxon>Neoptera</taxon>
        <taxon>Paraneoptera</taxon>
        <taxon>Hemiptera</taxon>
        <taxon>Heteroptera</taxon>
        <taxon>Panheteroptera</taxon>
        <taxon>Cimicomorpha</taxon>
        <taxon>Miridae</taxon>
        <taxon>Mirini</taxon>
        <taxon>Lygus</taxon>
    </lineage>
</organism>
<accession>A0A0K8TIN1</accession>
<reference evidence="2" key="1">
    <citation type="submission" date="2014-09" db="EMBL/GenBank/DDBJ databases">
        <authorList>
            <person name="Magalhaes I.L.F."/>
            <person name="Oliveira U."/>
            <person name="Santos F.R."/>
            <person name="Vidigal T.H.D.A."/>
            <person name="Brescovit A.D."/>
            <person name="Santos A.J."/>
        </authorList>
    </citation>
    <scope>NUCLEOTIDE SEQUENCE</scope>
</reference>
<feature type="non-terminal residue" evidence="2">
    <location>
        <position position="113"/>
    </location>
</feature>
<evidence type="ECO:0000256" key="1">
    <source>
        <dbReference type="SAM" id="MobiDB-lite"/>
    </source>
</evidence>
<feature type="compositionally biased region" description="Basic residues" evidence="1">
    <location>
        <begin position="104"/>
        <end position="113"/>
    </location>
</feature>